<dbReference type="InterPro" id="IPR043428">
    <property type="entry name" value="LivM-like"/>
</dbReference>
<feature type="transmembrane region" description="Helical" evidence="6">
    <location>
        <begin position="298"/>
        <end position="325"/>
    </location>
</feature>
<feature type="transmembrane region" description="Helical" evidence="6">
    <location>
        <begin position="17"/>
        <end position="35"/>
    </location>
</feature>
<keyword evidence="8" id="KW-1185">Reference proteome</keyword>
<feature type="transmembrane region" description="Helical" evidence="6">
    <location>
        <begin position="262"/>
        <end position="292"/>
    </location>
</feature>
<dbReference type="Proteomes" id="UP001606305">
    <property type="component" value="Unassembled WGS sequence"/>
</dbReference>
<feature type="transmembrane region" description="Helical" evidence="6">
    <location>
        <begin position="97"/>
        <end position="118"/>
    </location>
</feature>
<evidence type="ECO:0000256" key="5">
    <source>
        <dbReference type="ARBA" id="ARBA00023136"/>
    </source>
</evidence>
<keyword evidence="3 6" id="KW-0812">Transmembrane</keyword>
<feature type="transmembrane region" description="Helical" evidence="6">
    <location>
        <begin position="65"/>
        <end position="85"/>
    </location>
</feature>
<comment type="subcellular location">
    <subcellularLocation>
        <location evidence="1">Cell membrane</location>
        <topology evidence="1">Multi-pass membrane protein</topology>
    </subcellularLocation>
</comment>
<dbReference type="PANTHER" id="PTHR30482">
    <property type="entry name" value="HIGH-AFFINITY BRANCHED-CHAIN AMINO ACID TRANSPORT SYSTEM PERMEASE"/>
    <property type="match status" value="1"/>
</dbReference>
<keyword evidence="4 6" id="KW-1133">Transmembrane helix</keyword>
<name>A0ABW7G9A5_9BURK</name>
<comment type="caution">
    <text evidence="7">The sequence shown here is derived from an EMBL/GenBank/DDBJ whole genome shotgun (WGS) entry which is preliminary data.</text>
</comment>
<evidence type="ECO:0000313" key="7">
    <source>
        <dbReference type="EMBL" id="MFG6458432.1"/>
    </source>
</evidence>
<dbReference type="PANTHER" id="PTHR30482:SF17">
    <property type="entry name" value="ABC TRANSPORTER ATP-BINDING PROTEIN"/>
    <property type="match status" value="1"/>
</dbReference>
<evidence type="ECO:0000256" key="2">
    <source>
        <dbReference type="ARBA" id="ARBA00022475"/>
    </source>
</evidence>
<feature type="transmembrane region" description="Helical" evidence="6">
    <location>
        <begin position="176"/>
        <end position="194"/>
    </location>
</feature>
<dbReference type="CDD" id="cd06581">
    <property type="entry name" value="TM_PBP1_LivM_like"/>
    <property type="match status" value="1"/>
</dbReference>
<feature type="transmembrane region" description="Helical" evidence="6">
    <location>
        <begin position="124"/>
        <end position="145"/>
    </location>
</feature>
<reference evidence="7 8" key="1">
    <citation type="submission" date="2024-09" db="EMBL/GenBank/DDBJ databases">
        <title>Novel species of the genus Pelomonas and Roseateles isolated from streams.</title>
        <authorList>
            <person name="Lu H."/>
        </authorList>
    </citation>
    <scope>NUCLEOTIDE SEQUENCE [LARGE SCALE GENOMIC DNA]</scope>
    <source>
        <strain evidence="7 8">BYS96W</strain>
    </source>
</reference>
<keyword evidence="2" id="KW-1003">Cell membrane</keyword>
<proteinExistence type="predicted"/>
<feature type="transmembrane region" description="Helical" evidence="6">
    <location>
        <begin position="222"/>
        <end position="241"/>
    </location>
</feature>
<gene>
    <name evidence="7" type="ORF">ACG00X_16450</name>
</gene>
<dbReference type="Pfam" id="PF02653">
    <property type="entry name" value="BPD_transp_2"/>
    <property type="match status" value="1"/>
</dbReference>
<feature type="transmembrane region" description="Helical" evidence="6">
    <location>
        <begin position="337"/>
        <end position="358"/>
    </location>
</feature>
<evidence type="ECO:0000313" key="8">
    <source>
        <dbReference type="Proteomes" id="UP001606305"/>
    </source>
</evidence>
<evidence type="ECO:0000256" key="4">
    <source>
        <dbReference type="ARBA" id="ARBA00022989"/>
    </source>
</evidence>
<feature type="transmembrane region" description="Helical" evidence="6">
    <location>
        <begin position="42"/>
        <end position="59"/>
    </location>
</feature>
<dbReference type="EMBL" id="JBIGIA010000012">
    <property type="protein sequence ID" value="MFG6458432.1"/>
    <property type="molecule type" value="Genomic_DNA"/>
</dbReference>
<keyword evidence="5 6" id="KW-0472">Membrane</keyword>
<evidence type="ECO:0000256" key="3">
    <source>
        <dbReference type="ARBA" id="ARBA00022692"/>
    </source>
</evidence>
<protein>
    <submittedName>
        <fullName evidence="7">Branched-chain amino acid ABC transporter permease</fullName>
    </submittedName>
</protein>
<dbReference type="RefSeq" id="WP_394489372.1">
    <property type="nucleotide sequence ID" value="NZ_JBIGIA010000012.1"/>
</dbReference>
<evidence type="ECO:0000256" key="1">
    <source>
        <dbReference type="ARBA" id="ARBA00004651"/>
    </source>
</evidence>
<organism evidence="7 8">
    <name type="scientific">Pelomonas nitida</name>
    <dbReference type="NCBI Taxonomy" id="3299027"/>
    <lineage>
        <taxon>Bacteria</taxon>
        <taxon>Pseudomonadati</taxon>
        <taxon>Pseudomonadota</taxon>
        <taxon>Betaproteobacteria</taxon>
        <taxon>Burkholderiales</taxon>
        <taxon>Sphaerotilaceae</taxon>
        <taxon>Roseateles</taxon>
    </lineage>
</organism>
<dbReference type="InterPro" id="IPR001851">
    <property type="entry name" value="ABC_transp_permease"/>
</dbReference>
<accession>A0ABW7G9A5</accession>
<sequence length="431" mass="45638">MAATKEFHFKPYSVGRWFVWGAFALVLLVAPRLWTSGLAQTLLTQMGIGIIACLAYNILLGQGGMLSFGHAVYSGLGAFLAIHALNKVGAGTLGLPVSLVPLVGGLAGMVAAALLGYVSTKKAGTPFAMITLGIGELVFALALMLPEFSGGEGGVSSNRVVGAPVLGITFGPQIQVYYLVAAYCFVCTAAMFALTRTPLGRMLNAVRDNPERVEFIGYDTHWVRFLAFTISGFFAGIAGGLSAINTEIVNGEVLHATRSGAYLLFTFLGGATFFFGPVIGAVLMVLCGVLLSELTQAWLLYLGLIFLFMVMYAPGGVASLLLMNLRVAAYGKLGRIWVSYLALGGAALTALAGAAAMIEMVYHRQLNEALGPQLRFLGATLNAGGADAWFGAGLLVAVGAGLFELARRQYVQQWGEIQEEIEKLIKRRESL</sequence>
<evidence type="ECO:0000256" key="6">
    <source>
        <dbReference type="SAM" id="Phobius"/>
    </source>
</evidence>